<dbReference type="Gene3D" id="3.30.1360.100">
    <property type="entry name" value="General secretion pathway protein M, EpsM"/>
    <property type="match status" value="1"/>
</dbReference>
<dbReference type="AlphaFoldDB" id="D9PFV9"/>
<gene>
    <name evidence="1" type="ORF">LDC_0404</name>
</gene>
<name>D9PFV9_9ZZZZ</name>
<evidence type="ECO:0008006" key="2">
    <source>
        <dbReference type="Google" id="ProtNLM"/>
    </source>
</evidence>
<protein>
    <recommendedName>
        <fullName evidence="2">General secretion pathway protein L</fullName>
    </recommendedName>
</protein>
<dbReference type="EMBL" id="ADZX01000130">
    <property type="protein sequence ID" value="EFK97555.1"/>
    <property type="molecule type" value="Genomic_DNA"/>
</dbReference>
<sequence length="74" mass="7780">SVLAQAIAQAPSARIEAMSFRGNALELRLTAPTVESLDGIKQAMSRDGITVELQSATPRGGVVEGRFQVRVGQA</sequence>
<feature type="non-terminal residue" evidence="1">
    <location>
        <position position="1"/>
    </location>
</feature>
<organism evidence="1">
    <name type="scientific">sediment metagenome</name>
    <dbReference type="NCBI Taxonomy" id="749907"/>
    <lineage>
        <taxon>unclassified sequences</taxon>
        <taxon>metagenomes</taxon>
        <taxon>ecological metagenomes</taxon>
    </lineage>
</organism>
<reference evidence="1" key="2">
    <citation type="journal article" date="2011" name="Microb. Ecol.">
        <title>Taxonomic and Functional Metagenomic Profiling of the Microbial Community in the Anoxic Sediment of a Sub-saline Shallow Lake (Laguna de Carrizo, Central Spain).</title>
        <authorList>
            <person name="Ferrer M."/>
            <person name="Guazzaroni M.E."/>
            <person name="Richter M."/>
            <person name="Garcia-Salamanca A."/>
            <person name="Yarza P."/>
            <person name="Suarez-Suarez A."/>
            <person name="Solano J."/>
            <person name="Alcaide M."/>
            <person name="van Dillewijn P."/>
            <person name="Molina-Henares M.A."/>
            <person name="Lopez-Cortes N."/>
            <person name="Al-Ramahi Y."/>
            <person name="Guerrero C."/>
            <person name="Acosta A."/>
            <person name="de Eugenio L.I."/>
            <person name="Martinez V."/>
            <person name="Marques S."/>
            <person name="Rojo F."/>
            <person name="Santero E."/>
            <person name="Genilloud O."/>
            <person name="Perez-Perez J."/>
            <person name="Rossello-Mora R."/>
            <person name="Ramos J.L."/>
        </authorList>
    </citation>
    <scope>NUCLEOTIDE SEQUENCE</scope>
</reference>
<evidence type="ECO:0000313" key="1">
    <source>
        <dbReference type="EMBL" id="EFK97555.1"/>
    </source>
</evidence>
<comment type="caution">
    <text evidence="1">The sequence shown here is derived from an EMBL/GenBank/DDBJ whole genome shotgun (WGS) entry which is preliminary data.</text>
</comment>
<accession>D9PFV9</accession>
<proteinExistence type="predicted"/>
<reference evidence="1" key="1">
    <citation type="submission" date="2010-07" db="EMBL/GenBank/DDBJ databases">
        <authorList>
            <consortium name="CONSOLIDER consortium CSD2007-00005"/>
            <person name="Guazzaroni M.-E."/>
            <person name="Richter M."/>
            <person name="Garcia-Salamanca A."/>
            <person name="Yarza P."/>
            <person name="Ferrer M."/>
        </authorList>
    </citation>
    <scope>NUCLEOTIDE SEQUENCE</scope>
</reference>